<feature type="transmembrane region" description="Helical" evidence="11">
    <location>
        <begin position="374"/>
        <end position="395"/>
    </location>
</feature>
<comment type="subcellular location">
    <subcellularLocation>
        <location evidence="1">Endoplasmic reticulum membrane</location>
        <topology evidence="1">Multi-pass membrane protein</topology>
    </subcellularLocation>
</comment>
<dbReference type="KEGG" id="cvr:CHLNCDRAFT_52783"/>
<dbReference type="GO" id="GO:0006629">
    <property type="term" value="P:lipid metabolic process"/>
    <property type="evidence" value="ECO:0007669"/>
    <property type="project" value="UniProtKB-KW"/>
</dbReference>
<accession>E1ZGW4</accession>
<evidence type="ECO:0000313" key="12">
    <source>
        <dbReference type="EMBL" id="EFN55011.1"/>
    </source>
</evidence>
<evidence type="ECO:0000256" key="5">
    <source>
        <dbReference type="ARBA" id="ARBA00022692"/>
    </source>
</evidence>
<evidence type="ECO:0000256" key="8">
    <source>
        <dbReference type="ARBA" id="ARBA00023098"/>
    </source>
</evidence>
<organism evidence="13">
    <name type="scientific">Chlorella variabilis</name>
    <name type="common">Green alga</name>
    <dbReference type="NCBI Taxonomy" id="554065"/>
    <lineage>
        <taxon>Eukaryota</taxon>
        <taxon>Viridiplantae</taxon>
        <taxon>Chlorophyta</taxon>
        <taxon>core chlorophytes</taxon>
        <taxon>Trebouxiophyceae</taxon>
        <taxon>Chlorellales</taxon>
        <taxon>Chlorellaceae</taxon>
        <taxon>Chlorella clade</taxon>
        <taxon>Chlorella</taxon>
    </lineage>
</organism>
<dbReference type="PANTHER" id="PTHR12317">
    <property type="entry name" value="DIACYLGLYCEROL O-ACYLTRANSFERASE"/>
    <property type="match status" value="1"/>
</dbReference>
<dbReference type="GO" id="GO:0005789">
    <property type="term" value="C:endoplasmic reticulum membrane"/>
    <property type="evidence" value="ECO:0007669"/>
    <property type="project" value="UniProtKB-SubCell"/>
</dbReference>
<evidence type="ECO:0000313" key="13">
    <source>
        <dbReference type="Proteomes" id="UP000008141"/>
    </source>
</evidence>
<keyword evidence="7 11" id="KW-1133">Transmembrane helix</keyword>
<comment type="similarity">
    <text evidence="2">Belongs to the diacylglycerol acyltransferase family.</text>
</comment>
<evidence type="ECO:0000256" key="11">
    <source>
        <dbReference type="SAM" id="Phobius"/>
    </source>
</evidence>
<dbReference type="RefSeq" id="XP_005847113.1">
    <property type="nucleotide sequence ID" value="XM_005847051.1"/>
</dbReference>
<evidence type="ECO:0008006" key="14">
    <source>
        <dbReference type="Google" id="ProtNLM"/>
    </source>
</evidence>
<evidence type="ECO:0000256" key="6">
    <source>
        <dbReference type="ARBA" id="ARBA00022824"/>
    </source>
</evidence>
<dbReference type="GO" id="GO:0004144">
    <property type="term" value="F:diacylglycerol O-acyltransferase activity"/>
    <property type="evidence" value="ECO:0007669"/>
    <property type="project" value="UniProtKB-ARBA"/>
</dbReference>
<dbReference type="EMBL" id="GL433846">
    <property type="protein sequence ID" value="EFN55011.1"/>
    <property type="molecule type" value="Genomic_DNA"/>
</dbReference>
<name>E1ZGW4_CHLVA</name>
<dbReference type="eggNOG" id="KOG0831">
    <property type="taxonomic scope" value="Eukaryota"/>
</dbReference>
<sequence length="566" mass="61579">MAPAFLDLLSAAVALGAYCALLFQLKALLVFDPSEPPPRLLGRALRAGASGLCWDVSRLPSRTARAYIATGIGMLWIGLGGALLLATEFLTDRLSLSVYYALAASCITCGAFTTHGLAGFLRHSGPRGGGGGGDAGGAAAASSPWHFWQPFQGGSAFVLAQALGWALYSSALVAIIYLLWQAVAGVAYCVRCWAVAAGAVMFTSELLLAASLLTYRGQSVMKAAQHMAPPSLTRAGLRERLLNTLVIAMLYVPMHIFCSVVALTFMALPPAHAAALWGGGLFVYYSVTAFGQPEHTGRREWPAMQAWLGQQLERFLPAWLGSFEVVLDGGKDTAQQFDPQRRYVFGFVHHGLYPLGAGYIPLMPSFRRLVPVRPVTLTASVCVAVPLLRDIVLWLGARIVSRRTFEHTLRERRAVLICPGGQAEMCLTNRLHRHKEYTVYTGHKGFVRIALQQGAALVPMLVLGEADSLHNLIEWPSLQRWCTRKLGFPIPFVIAGRWCLPLPAPTHLKFVVGQPIEAPKLEREGEPSQAEVDATHARFYAAVEQLWATHADTFPGYQGVKLRLVR</sequence>
<dbReference type="InParanoid" id="E1ZGW4"/>
<keyword evidence="8" id="KW-0443">Lipid metabolism</keyword>
<keyword evidence="6" id="KW-0256">Endoplasmic reticulum</keyword>
<dbReference type="Proteomes" id="UP000008141">
    <property type="component" value="Unassembled WGS sequence"/>
</dbReference>
<dbReference type="CDD" id="cd07987">
    <property type="entry name" value="LPLAT_MGAT-like"/>
    <property type="match status" value="1"/>
</dbReference>
<evidence type="ECO:0000256" key="7">
    <source>
        <dbReference type="ARBA" id="ARBA00022989"/>
    </source>
</evidence>
<feature type="transmembrane region" description="Helical" evidence="11">
    <location>
        <begin position="156"/>
        <end position="180"/>
    </location>
</feature>
<dbReference type="AlphaFoldDB" id="E1ZGW4"/>
<feature type="transmembrane region" description="Helical" evidence="11">
    <location>
        <begin position="98"/>
        <end position="121"/>
    </location>
</feature>
<dbReference type="Pfam" id="PF03982">
    <property type="entry name" value="DAGAT"/>
    <property type="match status" value="1"/>
</dbReference>
<keyword evidence="4" id="KW-0808">Transferase</keyword>
<evidence type="ECO:0000256" key="4">
    <source>
        <dbReference type="ARBA" id="ARBA00022679"/>
    </source>
</evidence>
<feature type="transmembrane region" description="Helical" evidence="11">
    <location>
        <begin position="343"/>
        <end position="362"/>
    </location>
</feature>
<keyword evidence="3" id="KW-0444">Lipid biosynthesis</keyword>
<evidence type="ECO:0000256" key="3">
    <source>
        <dbReference type="ARBA" id="ARBA00022516"/>
    </source>
</evidence>
<dbReference type="OrthoDB" id="264532at2759"/>
<feature type="transmembrane region" description="Helical" evidence="11">
    <location>
        <begin position="12"/>
        <end position="31"/>
    </location>
</feature>
<dbReference type="GeneID" id="17354523"/>
<evidence type="ECO:0000256" key="2">
    <source>
        <dbReference type="ARBA" id="ARBA00005420"/>
    </source>
</evidence>
<keyword evidence="5 11" id="KW-0812">Transmembrane</keyword>
<dbReference type="InterPro" id="IPR007130">
    <property type="entry name" value="DAGAT"/>
</dbReference>
<dbReference type="STRING" id="554065.E1ZGW4"/>
<keyword evidence="9 11" id="KW-0472">Membrane</keyword>
<protein>
    <recommendedName>
        <fullName evidence="14">Acyltransferase</fullName>
    </recommendedName>
</protein>
<evidence type="ECO:0000256" key="1">
    <source>
        <dbReference type="ARBA" id="ARBA00004477"/>
    </source>
</evidence>
<keyword evidence="10" id="KW-0012">Acyltransferase</keyword>
<dbReference type="PANTHER" id="PTHR12317:SF34">
    <property type="entry name" value="ACYLTRANSFERASE"/>
    <property type="match status" value="1"/>
</dbReference>
<gene>
    <name evidence="12" type="ORF">CHLNCDRAFT_52783</name>
</gene>
<proteinExistence type="inferred from homology"/>
<keyword evidence="13" id="KW-1185">Reference proteome</keyword>
<feature type="transmembrane region" description="Helical" evidence="11">
    <location>
        <begin position="241"/>
        <end position="268"/>
    </location>
</feature>
<feature type="transmembrane region" description="Helical" evidence="11">
    <location>
        <begin position="66"/>
        <end position="86"/>
    </location>
</feature>
<reference evidence="12 13" key="1">
    <citation type="journal article" date="2010" name="Plant Cell">
        <title>The Chlorella variabilis NC64A genome reveals adaptation to photosymbiosis, coevolution with viruses, and cryptic sex.</title>
        <authorList>
            <person name="Blanc G."/>
            <person name="Duncan G."/>
            <person name="Agarkova I."/>
            <person name="Borodovsky M."/>
            <person name="Gurnon J."/>
            <person name="Kuo A."/>
            <person name="Lindquist E."/>
            <person name="Lucas S."/>
            <person name="Pangilinan J."/>
            <person name="Polle J."/>
            <person name="Salamov A."/>
            <person name="Terry A."/>
            <person name="Yamada T."/>
            <person name="Dunigan D.D."/>
            <person name="Grigoriev I.V."/>
            <person name="Claverie J.M."/>
            <person name="Van Etten J.L."/>
        </authorList>
    </citation>
    <scope>NUCLEOTIDE SEQUENCE [LARGE SCALE GENOMIC DNA]</scope>
    <source>
        <strain evidence="12 13">NC64A</strain>
    </source>
</reference>
<evidence type="ECO:0000256" key="10">
    <source>
        <dbReference type="ARBA" id="ARBA00023315"/>
    </source>
</evidence>
<evidence type="ECO:0000256" key="9">
    <source>
        <dbReference type="ARBA" id="ARBA00023136"/>
    </source>
</evidence>
<feature type="transmembrane region" description="Helical" evidence="11">
    <location>
        <begin position="192"/>
        <end position="215"/>
    </location>
</feature>
<feature type="transmembrane region" description="Helical" evidence="11">
    <location>
        <begin position="274"/>
        <end position="291"/>
    </location>
</feature>